<feature type="domain" description="Protein kinase" evidence="3">
    <location>
        <begin position="153"/>
        <end position="446"/>
    </location>
</feature>
<sequence>MSADNNVPASKFVPLLREIVDVTDQITEVYQNIKHSRRICGLLIVKIQAARTSLISLEICANEFPESTDFFTRDNSTNLRNLKLFMRKIEEFIRKFQDIHNYGLFFDQDSIRNEFDDLFNEFDRYFELLKFSISIKINDQQSINNIDLINKDIEEMKERNKGAFDMPKKQDLLHKEISSNASLKPDDFIIDEDTPIRGKVQKYHYNPFGEDVALKKLDLKENKQNIQQNTLDLQIGILKTINESRDIIKYFGLVTINSQQFLVTEWAEYGTLREYYQNKSPDITIRARLALEIARGLNYLSAYEIYHHDVRSENILVDHLARAKITNFELSRSFSEAVSKNIDLSMENVRYMAPEKIKDSTKRYNLKCEVFSYGMLLWELAEQKVPFSETGFTVLAISQLILDRAMNLKFLSHDVPEQWKSLVFEATQYKAKDRPEMKEILRKIRIINESINTAALDASESNDDDLSNDDDDLSFEEAVEQTSLKSGSKERAWKTIVKFSEIDNDYTAKYWKGYYLFNKLINFPYSDDERMQLAADAFKEAADGANHRDAQFMYASCIYKKNPYEAIEYFGKAATQQHTAAMHNLGLLYYNGKLIKVDKEKGKEWFRRAADGNLEASINFCKKNGIKFK</sequence>
<protein>
    <submittedName>
        <fullName evidence="4">22186_t:CDS:1</fullName>
    </submittedName>
</protein>
<comment type="caution">
    <text evidence="4">The sequence shown here is derived from an EMBL/GenBank/DDBJ whole genome shotgun (WGS) entry which is preliminary data.</text>
</comment>
<dbReference type="PROSITE" id="PS00109">
    <property type="entry name" value="PROTEIN_KINASE_TYR"/>
    <property type="match status" value="1"/>
</dbReference>
<evidence type="ECO:0000313" key="5">
    <source>
        <dbReference type="Proteomes" id="UP000789759"/>
    </source>
</evidence>
<dbReference type="InterPro" id="IPR008266">
    <property type="entry name" value="Tyr_kinase_AS"/>
</dbReference>
<dbReference type="InterPro" id="IPR001245">
    <property type="entry name" value="Ser-Thr/Tyr_kinase_cat_dom"/>
</dbReference>
<dbReference type="InterPro" id="IPR036537">
    <property type="entry name" value="Adaptor_Cbl_N_dom_sf"/>
</dbReference>
<dbReference type="InterPro" id="IPR000719">
    <property type="entry name" value="Prot_kinase_dom"/>
</dbReference>
<dbReference type="GO" id="GO:0004672">
    <property type="term" value="F:protein kinase activity"/>
    <property type="evidence" value="ECO:0007669"/>
    <property type="project" value="InterPro"/>
</dbReference>
<gene>
    <name evidence="4" type="ORF">CPELLU_LOCUS14531</name>
</gene>
<dbReference type="SUPFAM" id="SSF56112">
    <property type="entry name" value="Protein kinase-like (PK-like)"/>
    <property type="match status" value="1"/>
</dbReference>
<keyword evidence="2" id="KW-0067">ATP-binding</keyword>
<dbReference type="Proteomes" id="UP000789759">
    <property type="component" value="Unassembled WGS sequence"/>
</dbReference>
<dbReference type="PANTHER" id="PTHR44329">
    <property type="entry name" value="SERINE/THREONINE-PROTEIN KINASE TNNI3K-RELATED"/>
    <property type="match status" value="1"/>
</dbReference>
<dbReference type="InterPro" id="IPR006597">
    <property type="entry name" value="Sel1-like"/>
</dbReference>
<dbReference type="GO" id="GO:0007166">
    <property type="term" value="P:cell surface receptor signaling pathway"/>
    <property type="evidence" value="ECO:0007669"/>
    <property type="project" value="InterPro"/>
</dbReference>
<dbReference type="SMART" id="SM00671">
    <property type="entry name" value="SEL1"/>
    <property type="match status" value="2"/>
</dbReference>
<dbReference type="Pfam" id="PF07714">
    <property type="entry name" value="PK_Tyr_Ser-Thr"/>
    <property type="match status" value="1"/>
</dbReference>
<dbReference type="Gene3D" id="1.20.930.20">
    <property type="entry name" value="Adaptor protein Cbl, N-terminal domain"/>
    <property type="match status" value="1"/>
</dbReference>
<dbReference type="Gene3D" id="1.10.510.10">
    <property type="entry name" value="Transferase(Phosphotransferase) domain 1"/>
    <property type="match status" value="1"/>
</dbReference>
<evidence type="ECO:0000259" key="3">
    <source>
        <dbReference type="PROSITE" id="PS50011"/>
    </source>
</evidence>
<dbReference type="GO" id="GO:0005524">
    <property type="term" value="F:ATP binding"/>
    <property type="evidence" value="ECO:0007669"/>
    <property type="project" value="UniProtKB-KW"/>
</dbReference>
<dbReference type="EMBL" id="CAJVQA010017332">
    <property type="protein sequence ID" value="CAG8748228.1"/>
    <property type="molecule type" value="Genomic_DNA"/>
</dbReference>
<accession>A0A9N9ISH4</accession>
<evidence type="ECO:0000256" key="1">
    <source>
        <dbReference type="ARBA" id="ARBA00022741"/>
    </source>
</evidence>
<organism evidence="4 5">
    <name type="scientific">Cetraspora pellucida</name>
    <dbReference type="NCBI Taxonomy" id="1433469"/>
    <lineage>
        <taxon>Eukaryota</taxon>
        <taxon>Fungi</taxon>
        <taxon>Fungi incertae sedis</taxon>
        <taxon>Mucoromycota</taxon>
        <taxon>Glomeromycotina</taxon>
        <taxon>Glomeromycetes</taxon>
        <taxon>Diversisporales</taxon>
        <taxon>Gigasporaceae</taxon>
        <taxon>Cetraspora</taxon>
    </lineage>
</organism>
<dbReference type="Gene3D" id="1.25.40.10">
    <property type="entry name" value="Tetratricopeptide repeat domain"/>
    <property type="match status" value="1"/>
</dbReference>
<reference evidence="4" key="1">
    <citation type="submission" date="2021-06" db="EMBL/GenBank/DDBJ databases">
        <authorList>
            <person name="Kallberg Y."/>
            <person name="Tangrot J."/>
            <person name="Rosling A."/>
        </authorList>
    </citation>
    <scope>NUCLEOTIDE SEQUENCE</scope>
    <source>
        <strain evidence="4">FL966</strain>
    </source>
</reference>
<evidence type="ECO:0000256" key="2">
    <source>
        <dbReference type="ARBA" id="ARBA00022840"/>
    </source>
</evidence>
<evidence type="ECO:0000313" key="4">
    <source>
        <dbReference type="EMBL" id="CAG8748228.1"/>
    </source>
</evidence>
<keyword evidence="1" id="KW-0547">Nucleotide-binding</keyword>
<keyword evidence="5" id="KW-1185">Reference proteome</keyword>
<name>A0A9N9ISH4_9GLOM</name>
<dbReference type="PROSITE" id="PS50011">
    <property type="entry name" value="PROTEIN_KINASE_DOM"/>
    <property type="match status" value="1"/>
</dbReference>
<dbReference type="InterPro" id="IPR051681">
    <property type="entry name" value="Ser/Thr_Kinases-Pseudokinases"/>
</dbReference>
<dbReference type="GO" id="GO:0097527">
    <property type="term" value="P:necroptotic signaling pathway"/>
    <property type="evidence" value="ECO:0007669"/>
    <property type="project" value="TreeGrafter"/>
</dbReference>
<dbReference type="AlphaFoldDB" id="A0A9N9ISH4"/>
<dbReference type="InterPro" id="IPR011990">
    <property type="entry name" value="TPR-like_helical_dom_sf"/>
</dbReference>
<dbReference type="SUPFAM" id="SSF81901">
    <property type="entry name" value="HCP-like"/>
    <property type="match status" value="1"/>
</dbReference>
<dbReference type="OrthoDB" id="2394545at2759"/>
<dbReference type="CDD" id="cd21037">
    <property type="entry name" value="MLKL_NTD"/>
    <property type="match status" value="1"/>
</dbReference>
<proteinExistence type="predicted"/>
<dbReference type="InterPro" id="IPR011009">
    <property type="entry name" value="Kinase-like_dom_sf"/>
</dbReference>
<dbReference type="PANTHER" id="PTHR44329:SF298">
    <property type="entry name" value="MIXED LINEAGE KINASE DOMAIN-LIKE PROTEIN"/>
    <property type="match status" value="1"/>
</dbReference>
<dbReference type="Pfam" id="PF08238">
    <property type="entry name" value="Sel1"/>
    <property type="match status" value="2"/>
</dbReference>
<dbReference type="InterPro" id="IPR059179">
    <property type="entry name" value="MLKL-like_MCAfunc"/>
</dbReference>